<name>A0A1G8ABN6_9PSEU</name>
<proteinExistence type="predicted"/>
<dbReference type="Pfam" id="PF13374">
    <property type="entry name" value="TPR_10"/>
    <property type="match status" value="2"/>
</dbReference>
<evidence type="ECO:0000313" key="1">
    <source>
        <dbReference type="EMBL" id="SDH18299.1"/>
    </source>
</evidence>
<dbReference type="AlphaFoldDB" id="A0A1G8ABN6"/>
<dbReference type="STRING" id="200378.SAMN05216553_117100"/>
<evidence type="ECO:0000313" key="2">
    <source>
        <dbReference type="Proteomes" id="UP000199623"/>
    </source>
</evidence>
<accession>A0A1G8ABN6</accession>
<dbReference type="Proteomes" id="UP000199623">
    <property type="component" value="Unassembled WGS sequence"/>
</dbReference>
<dbReference type="InterPro" id="IPR027417">
    <property type="entry name" value="P-loop_NTPase"/>
</dbReference>
<dbReference type="SUPFAM" id="SSF52540">
    <property type="entry name" value="P-loop containing nucleoside triphosphate hydrolases"/>
    <property type="match status" value="1"/>
</dbReference>
<dbReference type="EMBL" id="FNCC01000017">
    <property type="protein sequence ID" value="SDH18299.1"/>
    <property type="molecule type" value="Genomic_DNA"/>
</dbReference>
<gene>
    <name evidence="1" type="ORF">SAMN05216553_117100</name>
</gene>
<reference evidence="2" key="1">
    <citation type="submission" date="2016-10" db="EMBL/GenBank/DDBJ databases">
        <authorList>
            <person name="Varghese N."/>
            <person name="Submissions S."/>
        </authorList>
    </citation>
    <scope>NUCLEOTIDE SEQUENCE [LARGE SCALE GENOMIC DNA]</scope>
    <source>
        <strain evidence="2">CGMCC 4.3506</strain>
    </source>
</reference>
<dbReference type="Gene3D" id="3.40.50.300">
    <property type="entry name" value="P-loop containing nucleotide triphosphate hydrolases"/>
    <property type="match status" value="1"/>
</dbReference>
<keyword evidence="2" id="KW-1185">Reference proteome</keyword>
<dbReference type="Gene3D" id="1.25.40.10">
    <property type="entry name" value="Tetratricopeptide repeat domain"/>
    <property type="match status" value="2"/>
</dbReference>
<dbReference type="InterPro" id="IPR011990">
    <property type="entry name" value="TPR-like_helical_dom_sf"/>
</dbReference>
<dbReference type="RefSeq" id="WP_090057269.1">
    <property type="nucleotide sequence ID" value="NZ_FNCC01000017.1"/>
</dbReference>
<sequence length="660" mass="71581">MPDDLPGVRNSAENVSGQVVQVGVVHGDVHLGGLHADRLPLRVGVVPSRAASFQERAVGLADRVVLSGLGGVGKTQLAARHAETSWAAGEIRLLVWVSATSRDAITSAYADAAAKLTGQDGDARTFLEWLGNTSEPWLVVLDDVQAPADLNGLWPPAGGRVVVTTRRRDAALRGDRVLVDLDVFSPSEARAYLSAAIGADDDADRLADALGHLPLALAQAAAYVLDRRITCAEYLTRFTERRLAVMAPDELPDEHRATVAATWSLSVERADSMTPRGVARPLLDIASALDANGIPLDVFTSEPVLAFLGVDEADARDGLGCLHRLSLVTLDPDAREVRVHALLQRATRDAWTDASTVIRVAADALLEAWPDGDARTFRANAQALRAAGERWLWQDSCHPVLFRLGVGIASHEGEEAAAYFDELRRTAAGRLGPDHVDTLTARYLVVRTRDEPKNPRKAAEAYEELLANQLRTLGADHVRTLATRRSLWSCRGRTGDSATAAEALRGVLTDQLRVLGPDHHEVLATREDIVSLLRRAGDVASAADAAGVLLADSERVLGPDDPQTMLTRVVVADLHGERGDAVRAVAEYRALLADRIRVLADDHRAVWSSRRHLVHWLARAGDVLEARTECRRLLQDQVRVLGARHPDVRRTRELFLGLSE</sequence>
<dbReference type="InterPro" id="IPR053137">
    <property type="entry name" value="NLR-like"/>
</dbReference>
<organism evidence="1 2">
    <name type="scientific">Lentzea fradiae</name>
    <dbReference type="NCBI Taxonomy" id="200378"/>
    <lineage>
        <taxon>Bacteria</taxon>
        <taxon>Bacillati</taxon>
        <taxon>Actinomycetota</taxon>
        <taxon>Actinomycetes</taxon>
        <taxon>Pseudonocardiales</taxon>
        <taxon>Pseudonocardiaceae</taxon>
        <taxon>Lentzea</taxon>
    </lineage>
</organism>
<dbReference type="OrthoDB" id="3885120at2"/>
<dbReference type="PANTHER" id="PTHR46082:SF6">
    <property type="entry name" value="AAA+ ATPASE DOMAIN-CONTAINING PROTEIN-RELATED"/>
    <property type="match status" value="1"/>
</dbReference>
<protein>
    <submittedName>
        <fullName evidence="1">Tetratricopeptide repeat-containing protein</fullName>
    </submittedName>
</protein>
<dbReference type="PANTHER" id="PTHR46082">
    <property type="entry name" value="ATP/GTP-BINDING PROTEIN-RELATED"/>
    <property type="match status" value="1"/>
</dbReference>